<sequence>MYCLRKYEAEVDLIPFEDTLKIEDPISIVVDVYDKLDKMAPAEREATLRETLLKRATKLATYFDSMQSMVDVVTDTTKLVDYRKNMEILHTLFKRKWAELMGKRVEDTITITLDEATRNLDELQLDSLLYMEMKTAIDSFRKTEAGYAKWGAIKKGWEGMQRLRLLLDQYRQDIRPMVYTSAIMAKARLGLLRIKDKIEDHRRVNGRYPPEEMFDSLRRKAFIEITMGGEVIDYWPEYSPAYAEGPYYELIDTLTQFRVYAYANDPAKSYVYCEVKLKNMWDKVVSTFFKGPIYETPDSTKTYFLKAWANDRGHTLVVAHPPTHK</sequence>
<dbReference type="EMBL" id="NMUJ01000023">
    <property type="protein sequence ID" value="OYV03084.1"/>
    <property type="molecule type" value="Genomic_DNA"/>
</dbReference>
<evidence type="ECO:0000313" key="2">
    <source>
        <dbReference type="Proteomes" id="UP000216312"/>
    </source>
</evidence>
<accession>A0A257LTZ2</accession>
<organism evidence="1 2">
    <name type="scientific">candidate division WOR-3 bacterium 4484_18</name>
    <dbReference type="NCBI Taxonomy" id="2020626"/>
    <lineage>
        <taxon>Bacteria</taxon>
        <taxon>Bacteria division WOR-3</taxon>
    </lineage>
</organism>
<dbReference type="Proteomes" id="UP000216312">
    <property type="component" value="Unassembled WGS sequence"/>
</dbReference>
<comment type="caution">
    <text evidence="1">The sequence shown here is derived from an EMBL/GenBank/DDBJ whole genome shotgun (WGS) entry which is preliminary data.</text>
</comment>
<name>A0A257LTZ2_UNCW3</name>
<reference evidence="2" key="1">
    <citation type="submission" date="2017-07" db="EMBL/GenBank/DDBJ databases">
        <title>Novel pathways for hydrocarbon cycling and metabolic interdependencies in hydrothermal sediment communities.</title>
        <authorList>
            <person name="Dombrowski N."/>
            <person name="Seitz K."/>
            <person name="Teske A."/>
            <person name="Baker B."/>
        </authorList>
    </citation>
    <scope>NUCLEOTIDE SEQUENCE [LARGE SCALE GENOMIC DNA]</scope>
</reference>
<gene>
    <name evidence="1" type="ORF">CGW93_02460</name>
</gene>
<protein>
    <submittedName>
        <fullName evidence="1">Uncharacterized protein</fullName>
    </submittedName>
</protein>
<proteinExistence type="predicted"/>
<evidence type="ECO:0000313" key="1">
    <source>
        <dbReference type="EMBL" id="OYV03084.1"/>
    </source>
</evidence>
<dbReference type="AlphaFoldDB" id="A0A257LTZ2"/>